<reference evidence="1 2" key="1">
    <citation type="submission" date="2017-08" db="EMBL/GenBank/DDBJ databases">
        <title>Fine stratification of microbial communities through a metagenomic profile of the photic zone.</title>
        <authorList>
            <person name="Haro-Moreno J.M."/>
            <person name="Lopez-Perez M."/>
            <person name="De La Torre J."/>
            <person name="Picazo A."/>
            <person name="Camacho A."/>
            <person name="Rodriguez-Valera F."/>
        </authorList>
    </citation>
    <scope>NUCLEOTIDE SEQUENCE [LARGE SCALE GENOMIC DNA]</scope>
    <source>
        <strain evidence="1">MED-G28</strain>
    </source>
</reference>
<evidence type="ECO:0000313" key="1">
    <source>
        <dbReference type="EMBL" id="PDH33696.1"/>
    </source>
</evidence>
<protein>
    <submittedName>
        <fullName evidence="1">Uncharacterized protein</fullName>
    </submittedName>
</protein>
<comment type="caution">
    <text evidence="1">The sequence shown here is derived from an EMBL/GenBank/DDBJ whole genome shotgun (WGS) entry which is preliminary data.</text>
</comment>
<sequence>MKKGVYKVFKLLTLIVVFISLNSCGLVKAINYSFYVPEHGEYEINGKCYGIENQPEERLLITDCGGYINVLISTFTLGLSFSSERIVRTYNNAAKVYLGSKYEGCEISKLTDLGGRIFEIFYTCNN</sequence>
<gene>
    <name evidence="1" type="ORF">CNF02_08205</name>
</gene>
<dbReference type="AlphaFoldDB" id="A0A2A5WC11"/>
<evidence type="ECO:0000313" key="2">
    <source>
        <dbReference type="Proteomes" id="UP000219329"/>
    </source>
</evidence>
<dbReference type="EMBL" id="NTJZ01000007">
    <property type="protein sequence ID" value="PDH33696.1"/>
    <property type="molecule type" value="Genomic_DNA"/>
</dbReference>
<organism evidence="1 2">
    <name type="scientific">OM182 bacterium MED-G28</name>
    <dbReference type="NCBI Taxonomy" id="1986256"/>
    <lineage>
        <taxon>Bacteria</taxon>
        <taxon>Pseudomonadati</taxon>
        <taxon>Pseudomonadota</taxon>
        <taxon>Gammaproteobacteria</taxon>
        <taxon>OMG group</taxon>
        <taxon>OM182 clade</taxon>
    </lineage>
</organism>
<name>A0A2A5WC11_9GAMM</name>
<dbReference type="Proteomes" id="UP000219329">
    <property type="component" value="Unassembled WGS sequence"/>
</dbReference>
<proteinExistence type="predicted"/>
<accession>A0A2A5WC11</accession>